<keyword evidence="3" id="KW-1185">Reference proteome</keyword>
<organism evidence="2 3">
    <name type="scientific">Phtheirospermum japonicum</name>
    <dbReference type="NCBI Taxonomy" id="374723"/>
    <lineage>
        <taxon>Eukaryota</taxon>
        <taxon>Viridiplantae</taxon>
        <taxon>Streptophyta</taxon>
        <taxon>Embryophyta</taxon>
        <taxon>Tracheophyta</taxon>
        <taxon>Spermatophyta</taxon>
        <taxon>Magnoliopsida</taxon>
        <taxon>eudicotyledons</taxon>
        <taxon>Gunneridae</taxon>
        <taxon>Pentapetalae</taxon>
        <taxon>asterids</taxon>
        <taxon>lamiids</taxon>
        <taxon>Lamiales</taxon>
        <taxon>Orobanchaceae</taxon>
        <taxon>Orobanchaceae incertae sedis</taxon>
        <taxon>Phtheirospermum</taxon>
    </lineage>
</organism>
<protein>
    <submittedName>
        <fullName evidence="2">Uncharacterized protein</fullName>
    </submittedName>
</protein>
<gene>
    <name evidence="2" type="ORF">PHJA_000721600</name>
</gene>
<name>A0A830BK22_9LAMI</name>
<keyword evidence="1" id="KW-0472">Membrane</keyword>
<evidence type="ECO:0000313" key="2">
    <source>
        <dbReference type="EMBL" id="GFP85779.1"/>
    </source>
</evidence>
<reference evidence="2" key="1">
    <citation type="submission" date="2020-07" db="EMBL/GenBank/DDBJ databases">
        <title>Ethylene signaling mediates host invasion by parasitic plants.</title>
        <authorList>
            <person name="Yoshida S."/>
        </authorList>
    </citation>
    <scope>NUCLEOTIDE SEQUENCE</scope>
    <source>
        <strain evidence="2">Okayama</strain>
    </source>
</reference>
<keyword evidence="1" id="KW-1133">Transmembrane helix</keyword>
<comment type="caution">
    <text evidence="2">The sequence shown here is derived from an EMBL/GenBank/DDBJ whole genome shotgun (WGS) entry which is preliminary data.</text>
</comment>
<evidence type="ECO:0000256" key="1">
    <source>
        <dbReference type="SAM" id="Phobius"/>
    </source>
</evidence>
<feature type="transmembrane region" description="Helical" evidence="1">
    <location>
        <begin position="12"/>
        <end position="29"/>
    </location>
</feature>
<proteinExistence type="predicted"/>
<dbReference type="AlphaFoldDB" id="A0A830BK22"/>
<keyword evidence="1" id="KW-0812">Transmembrane</keyword>
<accession>A0A830BK22</accession>
<dbReference type="EMBL" id="BMAC01000112">
    <property type="protein sequence ID" value="GFP85779.1"/>
    <property type="molecule type" value="Genomic_DNA"/>
</dbReference>
<evidence type="ECO:0000313" key="3">
    <source>
        <dbReference type="Proteomes" id="UP000653305"/>
    </source>
</evidence>
<sequence length="126" mass="14328">MESGSKFSPNIISLTLIITIVFILFRSFLQVPRFGSRHLLIRPISFFFSQSWSLFGHKDNRFLGQGRPDRWLPVIGNGTTRRIIVLLRSYFDFRFPFAAAGKVTLTGNAQPLLGMLGMEYLKTAAE</sequence>
<dbReference type="Proteomes" id="UP000653305">
    <property type="component" value="Unassembled WGS sequence"/>
</dbReference>